<evidence type="ECO:0000313" key="2">
    <source>
        <dbReference type="EMBL" id="SDN42117.1"/>
    </source>
</evidence>
<keyword evidence="3" id="KW-1185">Reference proteome</keyword>
<accession>A0A1H0B8Z4</accession>
<feature type="transmembrane region" description="Helical" evidence="1">
    <location>
        <begin position="63"/>
        <end position="91"/>
    </location>
</feature>
<evidence type="ECO:0000256" key="1">
    <source>
        <dbReference type="SAM" id="Phobius"/>
    </source>
</evidence>
<reference evidence="3" key="1">
    <citation type="submission" date="2016-10" db="EMBL/GenBank/DDBJ databases">
        <authorList>
            <person name="Varghese N."/>
            <person name="Submissions S."/>
        </authorList>
    </citation>
    <scope>NUCLEOTIDE SEQUENCE [LARGE SCALE GENOMIC DNA]</scope>
    <source>
        <strain evidence="3">CGMCC 1.6854</strain>
    </source>
</reference>
<keyword evidence="1" id="KW-1133">Transmembrane helix</keyword>
<organism evidence="2 3">
    <name type="scientific">Fictibacillus solisalsi</name>
    <dbReference type="NCBI Taxonomy" id="459525"/>
    <lineage>
        <taxon>Bacteria</taxon>
        <taxon>Bacillati</taxon>
        <taxon>Bacillota</taxon>
        <taxon>Bacilli</taxon>
        <taxon>Bacillales</taxon>
        <taxon>Fictibacillaceae</taxon>
        <taxon>Fictibacillus</taxon>
    </lineage>
</organism>
<evidence type="ECO:0000313" key="3">
    <source>
        <dbReference type="Proteomes" id="UP000199544"/>
    </source>
</evidence>
<protein>
    <submittedName>
        <fullName evidence="2">Uncharacterized protein</fullName>
    </submittedName>
</protein>
<dbReference type="STRING" id="459525.SAMN04488137_4410"/>
<dbReference type="AlphaFoldDB" id="A0A1H0B8Z4"/>
<proteinExistence type="predicted"/>
<keyword evidence="1" id="KW-0472">Membrane</keyword>
<keyword evidence="1" id="KW-0812">Transmembrane</keyword>
<sequence>MNRNLSKTLKWISGGYEALLGIPFVGGTIVLSFAWTPLALALALHIVTLIFASKEGNAKHGSIMGIVTSCIAWIPFVGMIMHIITAILLMVDAYKQEDTDDQVVDTQ</sequence>
<dbReference type="EMBL" id="FNHW01000004">
    <property type="protein sequence ID" value="SDN42117.1"/>
    <property type="molecule type" value="Genomic_DNA"/>
</dbReference>
<dbReference type="OrthoDB" id="1925744at2"/>
<feature type="transmembrane region" description="Helical" evidence="1">
    <location>
        <begin position="20"/>
        <end position="51"/>
    </location>
</feature>
<dbReference type="RefSeq" id="WP_090238198.1">
    <property type="nucleotide sequence ID" value="NZ_FNHW01000004.1"/>
</dbReference>
<gene>
    <name evidence="2" type="ORF">SAMN04488137_4410</name>
</gene>
<name>A0A1H0B8Z4_9BACL</name>
<dbReference type="Proteomes" id="UP000199544">
    <property type="component" value="Unassembled WGS sequence"/>
</dbReference>